<dbReference type="SUPFAM" id="SSF50630">
    <property type="entry name" value="Acid proteases"/>
    <property type="match status" value="2"/>
</dbReference>
<dbReference type="GO" id="GO:0008233">
    <property type="term" value="F:peptidase activity"/>
    <property type="evidence" value="ECO:0007669"/>
    <property type="project" value="UniProtKB-KW"/>
</dbReference>
<evidence type="ECO:0000313" key="2">
    <source>
        <dbReference type="Proteomes" id="UP001302249"/>
    </source>
</evidence>
<keyword evidence="1" id="KW-0645">Protease</keyword>
<reference evidence="1 2" key="1">
    <citation type="submission" date="2023-09" db="EMBL/GenBank/DDBJ databases">
        <authorList>
            <person name="Rey-Velasco X."/>
        </authorList>
    </citation>
    <scope>NUCLEOTIDE SEQUENCE [LARGE SCALE GENOMIC DNA]</scope>
    <source>
        <strain evidence="1 2">W311</strain>
    </source>
</reference>
<protein>
    <submittedName>
        <fullName evidence="1">Aspartyl protease family protein</fullName>
    </submittedName>
</protein>
<dbReference type="RefSeq" id="WP_313916567.1">
    <property type="nucleotide sequence ID" value="NZ_CP135076.1"/>
</dbReference>
<sequence>MAVPAVAQEKPDASALAGSAVHDANVVQQPPSDVVAAILAFASREKRMTVPVRIDGEGPYPFVIDTGAERTVIASELADSLGLSAGPVVTVAALSGRESVGTFLLPSISVDSFPRTHGVAAPGFGFADLGAHGLLGLDFLAGHAVRIDFDRSEMSVRPSRGKRHHFSRRNDEIVVRAKREHGALVLTDAHYGHRRIRVLIDTGTAVTIGNAAMRDLVTRRSDLSDPITITSVTGRSVTSRYARVDGISIGSVGFSEMPIAFVEAAPFDLLVYHDEPALILGMEVLRAFRYVEIDFAASEIRFGIPRANRYRFG</sequence>
<dbReference type="Gene3D" id="2.40.70.10">
    <property type="entry name" value="Acid Proteases"/>
    <property type="match status" value="2"/>
</dbReference>
<dbReference type="Pfam" id="PF13650">
    <property type="entry name" value="Asp_protease_2"/>
    <property type="match status" value="2"/>
</dbReference>
<dbReference type="Proteomes" id="UP001302249">
    <property type="component" value="Chromosome"/>
</dbReference>
<proteinExistence type="predicted"/>
<accession>A0ABZ0BAH2</accession>
<dbReference type="InterPro" id="IPR034122">
    <property type="entry name" value="Retropepsin-like_bacterial"/>
</dbReference>
<dbReference type="CDD" id="cd05483">
    <property type="entry name" value="retropepsin_like_bacteria"/>
    <property type="match status" value="1"/>
</dbReference>
<name>A0ABZ0BAH2_9SPHN</name>
<evidence type="ECO:0000313" key="1">
    <source>
        <dbReference type="EMBL" id="WNO54267.1"/>
    </source>
</evidence>
<dbReference type="GO" id="GO:0006508">
    <property type="term" value="P:proteolysis"/>
    <property type="evidence" value="ECO:0007669"/>
    <property type="project" value="UniProtKB-KW"/>
</dbReference>
<dbReference type="EMBL" id="CP135076">
    <property type="protein sequence ID" value="WNO54267.1"/>
    <property type="molecule type" value="Genomic_DNA"/>
</dbReference>
<keyword evidence="1" id="KW-0378">Hydrolase</keyword>
<dbReference type="InterPro" id="IPR001969">
    <property type="entry name" value="Aspartic_peptidase_AS"/>
</dbReference>
<keyword evidence="2" id="KW-1185">Reference proteome</keyword>
<gene>
    <name evidence="1" type="ORF">RPR59_03115</name>
</gene>
<dbReference type="PROSITE" id="PS00141">
    <property type="entry name" value="ASP_PROTEASE"/>
    <property type="match status" value="1"/>
</dbReference>
<organism evidence="1 2">
    <name type="scientific">Stakelama saccharophila</name>
    <dbReference type="NCBI Taxonomy" id="3075605"/>
    <lineage>
        <taxon>Bacteria</taxon>
        <taxon>Pseudomonadati</taxon>
        <taxon>Pseudomonadota</taxon>
        <taxon>Alphaproteobacteria</taxon>
        <taxon>Sphingomonadales</taxon>
        <taxon>Sphingomonadaceae</taxon>
        <taxon>Stakelama</taxon>
    </lineage>
</organism>
<dbReference type="InterPro" id="IPR021109">
    <property type="entry name" value="Peptidase_aspartic_dom_sf"/>
</dbReference>